<evidence type="ECO:0000256" key="1">
    <source>
        <dbReference type="ARBA" id="ARBA00006484"/>
    </source>
</evidence>
<keyword evidence="6" id="KW-1185">Reference proteome</keyword>
<evidence type="ECO:0000313" key="5">
    <source>
        <dbReference type="EMBL" id="MBH8595448.1"/>
    </source>
</evidence>
<accession>A0A8I1A6P4</accession>
<evidence type="ECO:0000256" key="3">
    <source>
        <dbReference type="ARBA" id="ARBA00023002"/>
    </source>
</evidence>
<proteinExistence type="inferred from homology"/>
<evidence type="ECO:0000259" key="4">
    <source>
        <dbReference type="Pfam" id="PF02036"/>
    </source>
</evidence>
<gene>
    <name evidence="5" type="ORF">I8U20_08900</name>
</gene>
<name>A0A8I1A6P4_THEIN</name>
<dbReference type="PANTHER" id="PTHR42808:SF3">
    <property type="entry name" value="HYDROXYSTEROID DEHYDROGENASE-LIKE PROTEIN 2"/>
    <property type="match status" value="1"/>
</dbReference>
<dbReference type="Gene3D" id="3.30.1050.10">
    <property type="entry name" value="SCP2 sterol-binding domain"/>
    <property type="match status" value="1"/>
</dbReference>
<dbReference type="InterPro" id="IPR036527">
    <property type="entry name" value="SCP2_sterol-bd_dom_sf"/>
</dbReference>
<organism evidence="5 6">
    <name type="scientific">Thermoactinomyces intermedius</name>
    <dbReference type="NCBI Taxonomy" id="2024"/>
    <lineage>
        <taxon>Bacteria</taxon>
        <taxon>Bacillati</taxon>
        <taxon>Bacillota</taxon>
        <taxon>Bacilli</taxon>
        <taxon>Bacillales</taxon>
        <taxon>Thermoactinomycetaceae</taxon>
        <taxon>Thermoactinomyces</taxon>
    </lineage>
</organism>
<dbReference type="InterPro" id="IPR051935">
    <property type="entry name" value="HSDL2"/>
</dbReference>
<sequence length="118" mass="13183">MMKDLSIHEIFEKIEQALNEDSKPIEGMNAVYQYDLTGEEEVTYQLQLSNGQAKVEKGSPAEADCVLQMKIDDFKELLLGNLSGTAAFMSGKLKIKGNIGAAMKMENLLRQYDVSKYV</sequence>
<dbReference type="GO" id="GO:0016491">
    <property type="term" value="F:oxidoreductase activity"/>
    <property type="evidence" value="ECO:0007669"/>
    <property type="project" value="UniProtKB-KW"/>
</dbReference>
<dbReference type="InterPro" id="IPR003033">
    <property type="entry name" value="SCP2_sterol-bd_dom"/>
</dbReference>
<feature type="domain" description="SCP2" evidence="4">
    <location>
        <begin position="11"/>
        <end position="110"/>
    </location>
</feature>
<dbReference type="SUPFAM" id="SSF55718">
    <property type="entry name" value="SCP-like"/>
    <property type="match status" value="1"/>
</dbReference>
<protein>
    <submittedName>
        <fullName evidence="5">SCP2 sterol-binding domain-containing protein</fullName>
    </submittedName>
</protein>
<keyword evidence="3" id="KW-0560">Oxidoreductase</keyword>
<comment type="caution">
    <text evidence="5">The sequence shown here is derived from an EMBL/GenBank/DDBJ whole genome shotgun (WGS) entry which is preliminary data.</text>
</comment>
<dbReference type="AlphaFoldDB" id="A0A8I1A6P4"/>
<reference evidence="5 6" key="1">
    <citation type="submission" date="2020-12" db="EMBL/GenBank/DDBJ databases">
        <title>WGS of Thermoactinomyces spp.</title>
        <authorList>
            <person name="Cheng K."/>
        </authorList>
    </citation>
    <scope>NUCLEOTIDE SEQUENCE [LARGE SCALE GENOMIC DNA]</scope>
    <source>
        <strain evidence="6">CICC 10671\DSM 43846</strain>
    </source>
</reference>
<dbReference type="Proteomes" id="UP000633619">
    <property type="component" value="Unassembled WGS sequence"/>
</dbReference>
<dbReference type="EMBL" id="JAECVW010000004">
    <property type="protein sequence ID" value="MBH8595448.1"/>
    <property type="molecule type" value="Genomic_DNA"/>
</dbReference>
<dbReference type="Pfam" id="PF02036">
    <property type="entry name" value="SCP2"/>
    <property type="match status" value="1"/>
</dbReference>
<evidence type="ECO:0000256" key="2">
    <source>
        <dbReference type="ARBA" id="ARBA00022857"/>
    </source>
</evidence>
<keyword evidence="2" id="KW-0521">NADP</keyword>
<evidence type="ECO:0000313" key="6">
    <source>
        <dbReference type="Proteomes" id="UP000633619"/>
    </source>
</evidence>
<dbReference type="PANTHER" id="PTHR42808">
    <property type="entry name" value="HYDROXYSTEROID DEHYDROGENASE-LIKE PROTEIN 2"/>
    <property type="match status" value="1"/>
</dbReference>
<comment type="similarity">
    <text evidence="1">Belongs to the short-chain dehydrogenases/reductases (SDR) family.</text>
</comment>